<dbReference type="Pfam" id="PF13759">
    <property type="entry name" value="2OG-FeII_Oxy_5"/>
    <property type="match status" value="1"/>
</dbReference>
<dbReference type="InterPro" id="IPR012668">
    <property type="entry name" value="CHP02466"/>
</dbReference>
<proteinExistence type="predicted"/>
<sequence>MMELLQPWKTSIGKMSVLDFVDIDAMLNEVMQHPMVMENPRNGALRVKYEEFPICSDVLEHKLKPEVEKYIEMLGGRPPRGLAWSSWFHICMHGNGLIPHYHDEALNSVLYFTTSKANLVLRDPLSSQARQWPQDMRKKMHADQQFHPVKGDFLMFPGYVDHYVMADEPDFRISMATDWIFR</sequence>
<evidence type="ECO:0000313" key="2">
    <source>
        <dbReference type="Proteomes" id="UP000203794"/>
    </source>
</evidence>
<dbReference type="KEGG" id="vg:26639517"/>
<protein>
    <submittedName>
        <fullName evidence="1">Uncharacterized protein</fullName>
    </submittedName>
</protein>
<reference evidence="1 2" key="1">
    <citation type="submission" date="2014-12" db="EMBL/GenBank/DDBJ databases">
        <title>Genome analysis of a novel jumbo phage RSL2 infecting the phytopathogen Ralstonia solanacearum.</title>
        <authorList>
            <person name="Kawasaki T."/>
            <person name="Fujie M."/>
            <person name="Chatchawankanphanich O."/>
            <person name="Ogata H."/>
            <person name="Yamada T."/>
        </authorList>
    </citation>
    <scope>NUCLEOTIDE SEQUENCE [LARGE SCALE GENOMIC DNA]</scope>
    <source>
        <strain evidence="1 2">RSL2</strain>
    </source>
</reference>
<dbReference type="EMBL" id="AP014693">
    <property type="protein sequence ID" value="BAQ02604.1"/>
    <property type="molecule type" value="Genomic_DNA"/>
</dbReference>
<dbReference type="Gene3D" id="2.60.120.620">
    <property type="entry name" value="q2cbj1_9rhob like domain"/>
    <property type="match status" value="1"/>
</dbReference>
<dbReference type="OrthoDB" id="30554at10239"/>
<keyword evidence="2" id="KW-1185">Reference proteome</keyword>
<organism evidence="1 2">
    <name type="scientific">Ralstonia phage RSL2</name>
    <dbReference type="NCBI Taxonomy" id="1585840"/>
    <lineage>
        <taxon>Viruses</taxon>
        <taxon>Duplodnaviria</taxon>
        <taxon>Heunggongvirae</taxon>
        <taxon>Uroviricota</taxon>
        <taxon>Caudoviricetes</taxon>
        <taxon>Chimalliviridae</taxon>
        <taxon>Chiangmaivirus</taxon>
        <taxon>Chiangmaivirus RSL2</taxon>
    </lineage>
</organism>
<dbReference type="GeneID" id="26639517"/>
<name>A0A0A8J9D6_9CAUD</name>
<evidence type="ECO:0000313" key="1">
    <source>
        <dbReference type="EMBL" id="BAQ02604.1"/>
    </source>
</evidence>
<dbReference type="Proteomes" id="UP000203794">
    <property type="component" value="Segment"/>
</dbReference>
<dbReference type="RefSeq" id="YP_009212925.1">
    <property type="nucleotide sequence ID" value="NC_028950.1"/>
</dbReference>
<accession>A0A0A8J9D6</accession>